<evidence type="ECO:0000313" key="3">
    <source>
        <dbReference type="Proteomes" id="UP000265703"/>
    </source>
</evidence>
<gene>
    <name evidence="2" type="ORF">C1645_814164</name>
</gene>
<keyword evidence="1" id="KW-0175">Coiled coil</keyword>
<dbReference type="EMBL" id="QKYT01000031">
    <property type="protein sequence ID" value="RIA97278.1"/>
    <property type="molecule type" value="Genomic_DNA"/>
</dbReference>
<proteinExistence type="predicted"/>
<dbReference type="Proteomes" id="UP000265703">
    <property type="component" value="Unassembled WGS sequence"/>
</dbReference>
<reference evidence="2 3" key="1">
    <citation type="submission" date="2018-06" db="EMBL/GenBank/DDBJ databases">
        <title>Comparative genomics reveals the genomic features of Rhizophagus irregularis, R. cerebriforme, R. diaphanum and Gigaspora rosea, and their symbiotic lifestyle signature.</title>
        <authorList>
            <person name="Morin E."/>
            <person name="San Clemente H."/>
            <person name="Chen E.C.H."/>
            <person name="De La Providencia I."/>
            <person name="Hainaut M."/>
            <person name="Kuo A."/>
            <person name="Kohler A."/>
            <person name="Murat C."/>
            <person name="Tang N."/>
            <person name="Roy S."/>
            <person name="Loubradou J."/>
            <person name="Henrissat B."/>
            <person name="Grigoriev I.V."/>
            <person name="Corradi N."/>
            <person name="Roux C."/>
            <person name="Martin F.M."/>
        </authorList>
    </citation>
    <scope>NUCLEOTIDE SEQUENCE [LARGE SCALE GENOMIC DNA]</scope>
    <source>
        <strain evidence="2 3">DAOM 227022</strain>
    </source>
</reference>
<organism evidence="2 3">
    <name type="scientific">Glomus cerebriforme</name>
    <dbReference type="NCBI Taxonomy" id="658196"/>
    <lineage>
        <taxon>Eukaryota</taxon>
        <taxon>Fungi</taxon>
        <taxon>Fungi incertae sedis</taxon>
        <taxon>Mucoromycota</taxon>
        <taxon>Glomeromycotina</taxon>
        <taxon>Glomeromycetes</taxon>
        <taxon>Glomerales</taxon>
        <taxon>Glomeraceae</taxon>
        <taxon>Glomus</taxon>
    </lineage>
</organism>
<feature type="coiled-coil region" evidence="1">
    <location>
        <begin position="549"/>
        <end position="576"/>
    </location>
</feature>
<protein>
    <submittedName>
        <fullName evidence="2">Uncharacterized protein</fullName>
    </submittedName>
</protein>
<keyword evidence="3" id="KW-1185">Reference proteome</keyword>
<sequence>MLAGISIRSIRYLRAKEVDVVTNPELVYENILKFARLIKKLNWNGPVVGMMDCTKIRPKLTYSDELGGIVGSTLKSSETSVQTYDDIHNVINYIKQQKAIATQVRVILLKIPIEKIPPLVISMLPTKGESNAAEIFDLLTNVIIMSRDAGVNLISLGSDGAPVEYNAQQLIMNSEKAETFFEFHDNYYNVHFQMPIYRNLPIITVQDPKHAKKTARNQLHSGARLLVLGNNVILYRHLLTLAQSPHHALYMRDVVNVDKQDDGAAYRVFHSDVLAQIHQTGLENNEMQSLFAYLFVLGDLFDSYLNRNIYHKERIIMAMCGYFFLNMWAEYIENSSKFYNSMFFMTKNFISPQSFKIFTSLAKSLLLLIISHREFYPLYPLYPWEHGTEAIEHVFGISRQITNDFSFYEFFKIQQRVAYRDKIIRQNIQIQKEKTSASGYVFDFDPNFKSNKNIDILRTWPDDSAIHDAIKIAYDDAAKFIKVLGIKLLNDKSIPHFYSSTTCQSMAISNLINIGPDDSDDINDISGFDFNNNEPDLDEDFHLTNAASEVAKLSQLADLEQKSNELEQEHELSDSSKMELDYILNNSKKYFPVIELEQNELFFVDGLMNILQIIQTRASHNAFSRSERPCQNRHLNTTQSFNNQTNLKQNSANLLISEFFRNDNTYELSEEILLGKVLSMYKLVSNRHAYISFSKDIDSLSYISVAAFINIDGNLFSPISKAGGNLFAHITPKQVIYHFDNNNLDIICTNSTVVNLIVSILN</sequence>
<evidence type="ECO:0000313" key="2">
    <source>
        <dbReference type="EMBL" id="RIA97278.1"/>
    </source>
</evidence>
<comment type="caution">
    <text evidence="2">The sequence shown here is derived from an EMBL/GenBank/DDBJ whole genome shotgun (WGS) entry which is preliminary data.</text>
</comment>
<name>A0A397TGP8_9GLOM</name>
<dbReference type="OrthoDB" id="2350049at2759"/>
<dbReference type="AlphaFoldDB" id="A0A397TGP8"/>
<accession>A0A397TGP8</accession>
<dbReference type="STRING" id="658196.A0A397TGP8"/>
<evidence type="ECO:0000256" key="1">
    <source>
        <dbReference type="SAM" id="Coils"/>
    </source>
</evidence>